<proteinExistence type="inferred from homology"/>
<reference evidence="3 4" key="1">
    <citation type="submission" date="2020-05" db="EMBL/GenBank/DDBJ databases">
        <title>Complete genome sequence of of a novel Thermoleptolyngbya strain isolated from hot springs of Ganzi, Sichuan China.</title>
        <authorList>
            <person name="Tang J."/>
            <person name="Daroch M."/>
            <person name="Li L."/>
            <person name="Waleron K."/>
            <person name="Waleron M."/>
            <person name="Waleron M."/>
        </authorList>
    </citation>
    <scope>NUCLEOTIDE SEQUENCE [LARGE SCALE GENOMIC DNA]</scope>
    <source>
        <strain evidence="3 4">PKUAC-SCTA183</strain>
    </source>
</reference>
<keyword evidence="3" id="KW-0645">Protease</keyword>
<dbReference type="GO" id="GO:0009002">
    <property type="term" value="F:serine-type D-Ala-D-Ala carboxypeptidase activity"/>
    <property type="evidence" value="ECO:0007669"/>
    <property type="project" value="UniProtKB-EC"/>
</dbReference>
<organism evidence="3 4">
    <name type="scientific">Thermoleptolyngbya sichuanensis A183</name>
    <dbReference type="NCBI Taxonomy" id="2737172"/>
    <lineage>
        <taxon>Bacteria</taxon>
        <taxon>Bacillati</taxon>
        <taxon>Cyanobacteriota</taxon>
        <taxon>Cyanophyceae</taxon>
        <taxon>Oculatellales</taxon>
        <taxon>Oculatellaceae</taxon>
        <taxon>Thermoleptolyngbya</taxon>
        <taxon>Thermoleptolyngbya sichuanensis</taxon>
    </lineage>
</organism>
<keyword evidence="4" id="KW-1185">Reference proteome</keyword>
<evidence type="ECO:0000313" key="3">
    <source>
        <dbReference type="EMBL" id="QKD81353.1"/>
    </source>
</evidence>
<dbReference type="GO" id="GO:0000270">
    <property type="term" value="P:peptidoglycan metabolic process"/>
    <property type="evidence" value="ECO:0007669"/>
    <property type="project" value="TreeGrafter"/>
</dbReference>
<sequence>MSVGWQGGWQGWHRSQKAPIVFAALLALLGSGNLSTAIAQSQVPKPDLTQNPKSKIQNPQIAQSPGSFCATDLPGQLDALLNAEPVPRSRWGVLVRSLDTGKTLYAREADQFFIPASNAKVFTTAATLTALGPAFRIRTSLYRDASDRDAAEAAEAGQVRLRLVGRGDPTLTTAQLDALTTQLRAQGIARIDRLTVDTSYFQGDEVNPNWDWEDAQAGYGAPVSSVMVDGNAIALQLVPQALGQPLRVVWRDPADGAGWAIDNRSRTVAASEAEFTAVRRAFDRLLLRVGGQLRVGSAAEPEIIPVTDPTRHFINRLRRSLRNQGIVLGPVAIATTPTRLTEPEIASIASAPLSELLKPTNANSENLYAEAMLRILGAEQLPNQSANSLSAGITALKATLTQLGVSADSYAPVDGSGLARKNLASPESLVETLRAIARTPNARVFRDSLAVAGSSGTLQNRFRNTPVQGRLWGKTGAISGIASLSGYLEPPQHPPLAISILVNHFDQPVRTVRPTMDELVLRMARVQSCE</sequence>
<comment type="similarity">
    <text evidence="1">Belongs to the peptidase S13 family.</text>
</comment>
<dbReference type="SUPFAM" id="SSF56601">
    <property type="entry name" value="beta-lactamase/transpeptidase-like"/>
    <property type="match status" value="1"/>
</dbReference>
<dbReference type="PANTHER" id="PTHR30023">
    <property type="entry name" value="D-ALANYL-D-ALANINE CARBOXYPEPTIDASE"/>
    <property type="match status" value="1"/>
</dbReference>
<dbReference type="InterPro" id="IPR000667">
    <property type="entry name" value="Peptidase_S13"/>
</dbReference>
<dbReference type="Gene3D" id="3.40.710.10">
    <property type="entry name" value="DD-peptidase/beta-lactamase superfamily"/>
    <property type="match status" value="2"/>
</dbReference>
<dbReference type="Pfam" id="PF02113">
    <property type="entry name" value="Peptidase_S13"/>
    <property type="match status" value="1"/>
</dbReference>
<evidence type="ECO:0000256" key="1">
    <source>
        <dbReference type="ARBA" id="ARBA00006096"/>
    </source>
</evidence>
<name>A0A6M8BDN9_9CYAN</name>
<dbReference type="Proteomes" id="UP000505210">
    <property type="component" value="Chromosome"/>
</dbReference>
<dbReference type="GO" id="GO:0006508">
    <property type="term" value="P:proteolysis"/>
    <property type="evidence" value="ECO:0007669"/>
    <property type="project" value="InterPro"/>
</dbReference>
<dbReference type="EC" id="3.4.16.4" evidence="3"/>
<evidence type="ECO:0000256" key="2">
    <source>
        <dbReference type="ARBA" id="ARBA00022801"/>
    </source>
</evidence>
<protein>
    <submittedName>
        <fullName evidence="3">D-alanyl-D-alanine carboxypeptidase/D-alanyl-D-alanine-endopeptidase</fullName>
        <ecNumber evidence="3">3.4.16.4</ecNumber>
    </submittedName>
</protein>
<dbReference type="AlphaFoldDB" id="A0A6M8BDN9"/>
<dbReference type="PRINTS" id="PR00922">
    <property type="entry name" value="DADACBPTASE3"/>
</dbReference>
<keyword evidence="3" id="KW-0121">Carboxypeptidase</keyword>
<dbReference type="PANTHER" id="PTHR30023:SF0">
    <property type="entry name" value="PENICILLIN-SENSITIVE CARBOXYPEPTIDASE A"/>
    <property type="match status" value="1"/>
</dbReference>
<dbReference type="KEGG" id="theu:HPC62_03430"/>
<dbReference type="EMBL" id="CP053661">
    <property type="protein sequence ID" value="QKD81353.1"/>
    <property type="molecule type" value="Genomic_DNA"/>
</dbReference>
<keyword evidence="2 3" id="KW-0378">Hydrolase</keyword>
<evidence type="ECO:0000313" key="4">
    <source>
        <dbReference type="Proteomes" id="UP000505210"/>
    </source>
</evidence>
<dbReference type="NCBIfam" id="TIGR00666">
    <property type="entry name" value="PBP4"/>
    <property type="match status" value="1"/>
</dbReference>
<accession>A0A6M8BDN9</accession>
<dbReference type="RefSeq" id="WP_172353754.1">
    <property type="nucleotide sequence ID" value="NZ_CP053661.1"/>
</dbReference>
<gene>
    <name evidence="3" type="primary">dacB</name>
    <name evidence="3" type="ORF">HPC62_03430</name>
</gene>
<dbReference type="InterPro" id="IPR012338">
    <property type="entry name" value="Beta-lactam/transpept-like"/>
</dbReference>